<evidence type="ECO:0000313" key="1">
    <source>
        <dbReference type="EMBL" id="EYC34191.1"/>
    </source>
</evidence>
<organism evidence="1 2">
    <name type="scientific">Ancylostoma ceylanicum</name>
    <dbReference type="NCBI Taxonomy" id="53326"/>
    <lineage>
        <taxon>Eukaryota</taxon>
        <taxon>Metazoa</taxon>
        <taxon>Ecdysozoa</taxon>
        <taxon>Nematoda</taxon>
        <taxon>Chromadorea</taxon>
        <taxon>Rhabditida</taxon>
        <taxon>Rhabditina</taxon>
        <taxon>Rhabditomorpha</taxon>
        <taxon>Strongyloidea</taxon>
        <taxon>Ancylostomatidae</taxon>
        <taxon>Ancylostomatinae</taxon>
        <taxon>Ancylostoma</taxon>
    </lineage>
</organism>
<dbReference type="AlphaFoldDB" id="A0A016W3M8"/>
<reference evidence="2" key="1">
    <citation type="journal article" date="2015" name="Nat. Genet.">
        <title>The genome and transcriptome of the zoonotic hookworm Ancylostoma ceylanicum identify infection-specific gene families.</title>
        <authorList>
            <person name="Schwarz E.M."/>
            <person name="Hu Y."/>
            <person name="Antoshechkin I."/>
            <person name="Miller M.M."/>
            <person name="Sternberg P.W."/>
            <person name="Aroian R.V."/>
        </authorList>
    </citation>
    <scope>NUCLEOTIDE SEQUENCE</scope>
    <source>
        <strain evidence="2">HY135</strain>
    </source>
</reference>
<dbReference type="OrthoDB" id="429521at2759"/>
<evidence type="ECO:0000313" key="2">
    <source>
        <dbReference type="Proteomes" id="UP000024635"/>
    </source>
</evidence>
<accession>A0A016W3M8</accession>
<proteinExistence type="predicted"/>
<comment type="caution">
    <text evidence="1">The sequence shown here is derived from an EMBL/GenBank/DDBJ whole genome shotgun (WGS) entry which is preliminary data.</text>
</comment>
<sequence>MTANSIKEALEKYKASKMFFAQIGMYLREYTSNSQEVNAQITSSDKLDNGHFKKWESATTFMKTYSK</sequence>
<protein>
    <submittedName>
        <fullName evidence="1">Uncharacterized protein</fullName>
    </submittedName>
</protein>
<dbReference type="Proteomes" id="UP000024635">
    <property type="component" value="Unassembled WGS sequence"/>
</dbReference>
<keyword evidence="2" id="KW-1185">Reference proteome</keyword>
<name>A0A016W3M8_9BILA</name>
<gene>
    <name evidence="1" type="primary">Acey_s0001.g298</name>
    <name evidence="1" type="ORF">Y032_0001g298</name>
</gene>
<dbReference type="EMBL" id="JARK01001337">
    <property type="protein sequence ID" value="EYC34191.1"/>
    <property type="molecule type" value="Genomic_DNA"/>
</dbReference>